<evidence type="ECO:0000313" key="4">
    <source>
        <dbReference type="EMBL" id="MDP7737056.1"/>
    </source>
</evidence>
<dbReference type="AlphaFoldDB" id="A0AAJ1W3X6"/>
<dbReference type="Proteomes" id="UP000465240">
    <property type="component" value="Unassembled WGS sequence"/>
</dbReference>
<reference evidence="4" key="3">
    <citation type="submission" date="2023-06" db="EMBL/GenBank/DDBJ databases">
        <title>Identification of two novel mycobacterium reveal diversities and complexities of Mycobacterium gordonae clade.</title>
        <authorList>
            <person name="Matsumoto Y."/>
            <person name="Nakamura S."/>
            <person name="Motooka D."/>
            <person name="Fukushima K."/>
        </authorList>
    </citation>
    <scope>NUCLEOTIDE SEQUENCE</scope>
    <source>
        <strain evidence="4">TY812</strain>
    </source>
</reference>
<dbReference type="EMBL" id="BLKX01000001">
    <property type="protein sequence ID" value="GFG77182.1"/>
    <property type="molecule type" value="Genomic_DNA"/>
</dbReference>
<comment type="caution">
    <text evidence="4">The sequence shown here is derived from an EMBL/GenBank/DDBJ whole genome shotgun (WGS) entry which is preliminary data.</text>
</comment>
<sequence length="168" mass="17761">MTARRVTWWLLIVALSAATIAAASVGAWQLVAKSRPTVPVADKASARQAAMVAATTGAVRVLSYTPDTVEDDVNAAKALLTGDFLKSYDQLTSQTVIPGARAQRITSNATVAQAGVESLDDDSATILVFVDQKTTGNDRTEPTLTASSVRVGLTKVRGSWLIDRFDPV</sequence>
<dbReference type="GO" id="GO:0016020">
    <property type="term" value="C:membrane"/>
    <property type="evidence" value="ECO:0007669"/>
    <property type="project" value="UniProtKB-SubCell"/>
</dbReference>
<reference evidence="3 5" key="1">
    <citation type="journal article" date="2019" name="Emerg. Microbes Infect.">
        <title>Comprehensive subspecies identification of 175 nontuberculous mycobacteria species based on 7547 genomic profiles.</title>
        <authorList>
            <person name="Matsumoto Y."/>
            <person name="Kinjo T."/>
            <person name="Motooka D."/>
            <person name="Nabeya D."/>
            <person name="Jung N."/>
            <person name="Uechi K."/>
            <person name="Horii T."/>
            <person name="Iida T."/>
            <person name="Fujita J."/>
            <person name="Nakamura S."/>
        </authorList>
    </citation>
    <scope>NUCLEOTIDE SEQUENCE [LARGE SCALE GENOMIC DNA]</scope>
    <source>
        <strain evidence="3 5">JCM 18565</strain>
    </source>
</reference>
<organism evidence="4 6">
    <name type="scientific">Mycobacterium paragordonae</name>
    <dbReference type="NCBI Taxonomy" id="1389713"/>
    <lineage>
        <taxon>Bacteria</taxon>
        <taxon>Bacillati</taxon>
        <taxon>Actinomycetota</taxon>
        <taxon>Actinomycetes</taxon>
        <taxon>Mycobacteriales</taxon>
        <taxon>Mycobacteriaceae</taxon>
        <taxon>Mycobacterium</taxon>
    </lineage>
</organism>
<reference evidence="3" key="2">
    <citation type="submission" date="2020-02" db="EMBL/GenBank/DDBJ databases">
        <authorList>
            <person name="Matsumoto Y."/>
            <person name="Kinjo T."/>
            <person name="Motooka D."/>
            <person name="Nabeya D."/>
            <person name="Jung N."/>
            <person name="Uechi K."/>
            <person name="Horii T."/>
            <person name="Iida T."/>
            <person name="Fujita J."/>
            <person name="Nakamura S."/>
        </authorList>
    </citation>
    <scope>NUCLEOTIDE SEQUENCE</scope>
    <source>
        <strain evidence="3">JCM 18565</strain>
    </source>
</reference>
<evidence type="ECO:0000313" key="3">
    <source>
        <dbReference type="EMBL" id="GFG77182.1"/>
    </source>
</evidence>
<evidence type="ECO:0000256" key="2">
    <source>
        <dbReference type="ARBA" id="ARBA00023136"/>
    </source>
</evidence>
<evidence type="ECO:0000313" key="5">
    <source>
        <dbReference type="Proteomes" id="UP000465240"/>
    </source>
</evidence>
<accession>A0AAJ1W3X6</accession>
<comment type="subcellular location">
    <subcellularLocation>
        <location evidence="1">Membrane</location>
    </subcellularLocation>
</comment>
<dbReference type="RefSeq" id="WP_065044614.1">
    <property type="nucleotide sequence ID" value="NZ_BLKX01000001.1"/>
</dbReference>
<proteinExistence type="predicted"/>
<protein>
    <recommendedName>
        <fullName evidence="7">Twin-arginine translocation pathway signal</fullName>
    </recommendedName>
</protein>
<evidence type="ECO:0008006" key="7">
    <source>
        <dbReference type="Google" id="ProtNLM"/>
    </source>
</evidence>
<dbReference type="EMBL" id="JAUFSA010000001">
    <property type="protein sequence ID" value="MDP7737056.1"/>
    <property type="molecule type" value="Genomic_DNA"/>
</dbReference>
<name>A0AAJ1W3X6_9MYCO</name>
<dbReference type="PANTHER" id="PTHR37042:SF4">
    <property type="entry name" value="OUTER MEMBRANE PROTEIN RV1973"/>
    <property type="match status" value="1"/>
</dbReference>
<evidence type="ECO:0000256" key="1">
    <source>
        <dbReference type="ARBA" id="ARBA00004370"/>
    </source>
</evidence>
<keyword evidence="5" id="KW-1185">Reference proteome</keyword>
<gene>
    <name evidence="3" type="ORF">MPRG_04580</name>
    <name evidence="4" type="ORF">QXL92_20135</name>
</gene>
<keyword evidence="2" id="KW-0472">Membrane</keyword>
<dbReference type="PANTHER" id="PTHR37042">
    <property type="entry name" value="OUTER MEMBRANE PROTEIN RV1973"/>
    <property type="match status" value="1"/>
</dbReference>
<dbReference type="KEGG" id="mpag:C0J29_04885"/>
<dbReference type="Proteomes" id="UP001229081">
    <property type="component" value="Unassembled WGS sequence"/>
</dbReference>
<evidence type="ECO:0000313" key="6">
    <source>
        <dbReference type="Proteomes" id="UP001229081"/>
    </source>
</evidence>